<keyword evidence="2" id="KW-0658">Purine biosynthesis</keyword>
<dbReference type="PANTHER" id="PTHR11692:SF0">
    <property type="entry name" value="BIFUNCTIONAL PURINE BIOSYNTHESIS PROTEIN ATIC"/>
    <property type="match status" value="1"/>
</dbReference>
<keyword evidence="1" id="KW-0808">Transferase</keyword>
<keyword evidence="4" id="KW-0511">Multifunctional enzyme</keyword>
<keyword evidence="3" id="KW-0378">Hydrolase</keyword>
<evidence type="ECO:0000313" key="5">
    <source>
        <dbReference type="EMBL" id="OIQ78161.1"/>
    </source>
</evidence>
<protein>
    <submittedName>
        <fullName evidence="5">Bifunctional purine biosynthesis protein PurH</fullName>
    </submittedName>
</protein>
<dbReference type="SUPFAM" id="SSF53927">
    <property type="entry name" value="Cytidine deaminase-like"/>
    <property type="match status" value="1"/>
</dbReference>
<dbReference type="GO" id="GO:0004643">
    <property type="term" value="F:phosphoribosylaminoimidazolecarboxamide formyltransferase activity"/>
    <property type="evidence" value="ECO:0007669"/>
    <property type="project" value="InterPro"/>
</dbReference>
<dbReference type="PANTHER" id="PTHR11692">
    <property type="entry name" value="BIFUNCTIONAL PURINE BIOSYNTHESIS PROTEIN PURH"/>
    <property type="match status" value="1"/>
</dbReference>
<dbReference type="GO" id="GO:0003937">
    <property type="term" value="F:IMP cyclohydrolase activity"/>
    <property type="evidence" value="ECO:0007669"/>
    <property type="project" value="InterPro"/>
</dbReference>
<comment type="caution">
    <text evidence="5">The sequence shown here is derived from an EMBL/GenBank/DDBJ whole genome shotgun (WGS) entry which is preliminary data.</text>
</comment>
<organism evidence="5">
    <name type="scientific">mine drainage metagenome</name>
    <dbReference type="NCBI Taxonomy" id="410659"/>
    <lineage>
        <taxon>unclassified sequences</taxon>
        <taxon>metagenomes</taxon>
        <taxon>ecological metagenomes</taxon>
    </lineage>
</organism>
<dbReference type="InterPro" id="IPR016193">
    <property type="entry name" value="Cytidine_deaminase-like"/>
</dbReference>
<proteinExistence type="predicted"/>
<dbReference type="AlphaFoldDB" id="A0A1J5Q393"/>
<gene>
    <name evidence="5" type="primary">purH_12</name>
    <name evidence="5" type="ORF">GALL_401350</name>
</gene>
<sequence length="267" mass="28490">MSYNNYIDTDAAWRAAWDHDEVCVAIIKHTNPCGIAVGTSVEDAYVKAHACDPISAFGGIIATNRRFTAQAARACVEVFTEVIIAPDFDEDALEILRAKPSLRILRAAVPAPRELEMRNILGGLLVQQADVYQAEGDSSKNWTLVSGEPASPEVLADLQFAWNSLRGVKSNAIVLASNLATVGIGMGQVNRVDSARLAVTRAGDRAKGSVAASDAYFPFADGLEILLAGGVKAVVQPGGSIRDNEAIEAATKSQVTMYFTGSRHFTH</sequence>
<dbReference type="GO" id="GO:0006189">
    <property type="term" value="P:'de novo' IMP biosynthetic process"/>
    <property type="evidence" value="ECO:0007669"/>
    <property type="project" value="TreeGrafter"/>
</dbReference>
<dbReference type="FunFam" id="3.40.140.20:FF:000001">
    <property type="entry name" value="Bifunctional purine biosynthesis protein PurH"/>
    <property type="match status" value="1"/>
</dbReference>
<name>A0A1J5Q393_9ZZZZ</name>
<dbReference type="SMART" id="SM00798">
    <property type="entry name" value="AICARFT_IMPCHas"/>
    <property type="match status" value="1"/>
</dbReference>
<dbReference type="Gene3D" id="3.40.140.20">
    <property type="match status" value="2"/>
</dbReference>
<evidence type="ECO:0000256" key="3">
    <source>
        <dbReference type="ARBA" id="ARBA00022801"/>
    </source>
</evidence>
<dbReference type="InterPro" id="IPR024051">
    <property type="entry name" value="AICAR_Tfase_dup_dom_sf"/>
</dbReference>
<dbReference type="GO" id="GO:0005829">
    <property type="term" value="C:cytosol"/>
    <property type="evidence" value="ECO:0007669"/>
    <property type="project" value="TreeGrafter"/>
</dbReference>
<accession>A0A1J5Q393</accession>
<evidence type="ECO:0000256" key="2">
    <source>
        <dbReference type="ARBA" id="ARBA00022755"/>
    </source>
</evidence>
<evidence type="ECO:0000256" key="1">
    <source>
        <dbReference type="ARBA" id="ARBA00022679"/>
    </source>
</evidence>
<dbReference type="Pfam" id="PF01808">
    <property type="entry name" value="AICARFT_IMPCHas"/>
    <property type="match status" value="1"/>
</dbReference>
<evidence type="ECO:0000256" key="4">
    <source>
        <dbReference type="ARBA" id="ARBA00023268"/>
    </source>
</evidence>
<reference evidence="5" key="1">
    <citation type="submission" date="2016-10" db="EMBL/GenBank/DDBJ databases">
        <title>Sequence of Gallionella enrichment culture.</title>
        <authorList>
            <person name="Poehlein A."/>
            <person name="Muehling M."/>
            <person name="Daniel R."/>
        </authorList>
    </citation>
    <scope>NUCLEOTIDE SEQUENCE</scope>
</reference>
<dbReference type="InterPro" id="IPR002695">
    <property type="entry name" value="PurH-like"/>
</dbReference>
<dbReference type="EMBL" id="MLJW01001456">
    <property type="protein sequence ID" value="OIQ78161.1"/>
    <property type="molecule type" value="Genomic_DNA"/>
</dbReference>